<evidence type="ECO:0000313" key="3">
    <source>
        <dbReference type="Proteomes" id="UP000029964"/>
    </source>
</evidence>
<feature type="compositionally biased region" description="Polar residues" evidence="1">
    <location>
        <begin position="301"/>
        <end position="317"/>
    </location>
</feature>
<sequence>MSASLRPLLLSQLVEERRNVEDYYPNLEDGLPYTSHTTNSSSSDIVSPITPTFSTRGHFRGSSSTSSLDLAYNQIQEIPSSPPQQLSKKPSKRQLPDVEEEPLDREEDRTVVADCFGLYNCLCDEPCEHGKSAGQGFSGDLVSNYDFDYDIGCLSDEDFSAPRPPRRHDSSDSPFLGLTSRLGSRFNTMQRWKPSRKTNLMSSPTTEVSFENVLSRGRSSRSSSISSPNRHLPDRSHELPSLATPAMSRYNSISSIDSLCEVYGVDTDNRTAIERDRAKATTPLLPPLMTQSPSRPPPESPLQSPTIAPSSAATEVQQAPAAPVNFSRPSLSTRPSVSSLRQQGFNGMELPLPLPAMLQEHDEWSDRLGHANFTITPQPYELEKVDSETITKFRSDWETARVNYTKHLVRTGENYGQTSKIYGLTEAKWAEIEGRWKTSYESAIKQAIPNTCSDGYMVTSRSRSRGRGRGRSGSASASIMGRPANDNFFAEMQWQRIEDNLPSAVPRMLDAEGKFPARGDEDIVGPMHRAETMARSHSEEKHGAKFWKNLAEKVGLLK</sequence>
<keyword evidence="3" id="KW-1185">Reference proteome</keyword>
<protein>
    <recommendedName>
        <fullName evidence="4">Only prolin and serin are matching in the corresponding protein</fullName>
    </recommendedName>
</protein>
<feature type="compositionally biased region" description="Polar residues" evidence="1">
    <location>
        <begin position="197"/>
        <end position="209"/>
    </location>
</feature>
<feature type="region of interest" description="Disordered" evidence="1">
    <location>
        <begin position="27"/>
        <end position="65"/>
    </location>
</feature>
<feature type="region of interest" description="Disordered" evidence="1">
    <location>
        <begin position="273"/>
        <end position="338"/>
    </location>
</feature>
<reference evidence="3" key="1">
    <citation type="journal article" date="2014" name="Genome Announc.">
        <title>Genome sequence and annotation of Acremonium chrysogenum, producer of the beta-lactam antibiotic cephalosporin C.</title>
        <authorList>
            <person name="Terfehr D."/>
            <person name="Dahlmann T.A."/>
            <person name="Specht T."/>
            <person name="Zadra I."/>
            <person name="Kuernsteiner H."/>
            <person name="Kueck U."/>
        </authorList>
    </citation>
    <scope>NUCLEOTIDE SEQUENCE [LARGE SCALE GENOMIC DNA]</scope>
    <source>
        <strain evidence="3">ATCC 11550 / CBS 779.69 / DSM 880 / IAM 14645 / JCM 23072 / IMI 49137</strain>
    </source>
</reference>
<dbReference type="EMBL" id="JPKY01000085">
    <property type="protein sequence ID" value="KFH42799.1"/>
    <property type="molecule type" value="Genomic_DNA"/>
</dbReference>
<dbReference type="OrthoDB" id="3882058at2759"/>
<feature type="compositionally biased region" description="Polar residues" evidence="1">
    <location>
        <begin position="34"/>
        <end position="65"/>
    </location>
</feature>
<evidence type="ECO:0000256" key="1">
    <source>
        <dbReference type="SAM" id="MobiDB-lite"/>
    </source>
</evidence>
<dbReference type="AlphaFoldDB" id="A0A086T0B7"/>
<feature type="compositionally biased region" description="Polar residues" evidence="1">
    <location>
        <begin position="181"/>
        <end position="190"/>
    </location>
</feature>
<dbReference type="Proteomes" id="UP000029964">
    <property type="component" value="Unassembled WGS sequence"/>
</dbReference>
<dbReference type="HOGENOM" id="CLU_020684_0_0_1"/>
<accession>A0A086T0B7</accession>
<name>A0A086T0B7_HAPC1</name>
<feature type="region of interest" description="Disordered" evidence="1">
    <location>
        <begin position="78"/>
        <end position="107"/>
    </location>
</feature>
<evidence type="ECO:0000313" key="2">
    <source>
        <dbReference type="EMBL" id="KFH42799.1"/>
    </source>
</evidence>
<feature type="region of interest" description="Disordered" evidence="1">
    <location>
        <begin position="158"/>
        <end position="240"/>
    </location>
</feature>
<feature type="compositionally biased region" description="Low complexity" evidence="1">
    <location>
        <begin position="78"/>
        <end position="88"/>
    </location>
</feature>
<evidence type="ECO:0008006" key="4">
    <source>
        <dbReference type="Google" id="ProtNLM"/>
    </source>
</evidence>
<proteinExistence type="predicted"/>
<gene>
    <name evidence="2" type="ORF">ACRE_064960</name>
</gene>
<comment type="caution">
    <text evidence="2">The sequence shown here is derived from an EMBL/GenBank/DDBJ whole genome shotgun (WGS) entry which is preliminary data.</text>
</comment>
<organism evidence="2 3">
    <name type="scientific">Hapsidospora chrysogenum (strain ATCC 11550 / CBS 779.69 / DSM 880 / IAM 14645 / JCM 23072 / IMI 49137)</name>
    <name type="common">Acremonium chrysogenum</name>
    <dbReference type="NCBI Taxonomy" id="857340"/>
    <lineage>
        <taxon>Eukaryota</taxon>
        <taxon>Fungi</taxon>
        <taxon>Dikarya</taxon>
        <taxon>Ascomycota</taxon>
        <taxon>Pezizomycotina</taxon>
        <taxon>Sordariomycetes</taxon>
        <taxon>Hypocreomycetidae</taxon>
        <taxon>Hypocreales</taxon>
        <taxon>Bionectriaceae</taxon>
        <taxon>Hapsidospora</taxon>
    </lineage>
</organism>
<feature type="compositionally biased region" description="Polar residues" evidence="1">
    <location>
        <begin position="327"/>
        <end position="338"/>
    </location>
</feature>
<feature type="compositionally biased region" description="Low complexity" evidence="1">
    <location>
        <begin position="215"/>
        <end position="227"/>
    </location>
</feature>
<feature type="region of interest" description="Disordered" evidence="1">
    <location>
        <begin position="455"/>
        <end position="482"/>
    </location>
</feature>